<keyword evidence="7" id="KW-0472">Membrane</keyword>
<dbReference type="Proteomes" id="UP000607653">
    <property type="component" value="Unassembled WGS sequence"/>
</dbReference>
<feature type="region of interest" description="Disordered" evidence="6">
    <location>
        <begin position="106"/>
        <end position="159"/>
    </location>
</feature>
<evidence type="ECO:0000313" key="9">
    <source>
        <dbReference type="EMBL" id="DAD38257.1"/>
    </source>
</evidence>
<dbReference type="EMBL" id="DUZY01000004">
    <property type="protein sequence ID" value="DAD38257.1"/>
    <property type="molecule type" value="Genomic_DNA"/>
</dbReference>
<evidence type="ECO:0000259" key="8">
    <source>
        <dbReference type="PROSITE" id="PS01031"/>
    </source>
</evidence>
<organism evidence="9 10">
    <name type="scientific">Nelumbo nucifera</name>
    <name type="common">Sacred lotus</name>
    <dbReference type="NCBI Taxonomy" id="4432"/>
    <lineage>
        <taxon>Eukaryota</taxon>
        <taxon>Viridiplantae</taxon>
        <taxon>Streptophyta</taxon>
        <taxon>Embryophyta</taxon>
        <taxon>Tracheophyta</taxon>
        <taxon>Spermatophyta</taxon>
        <taxon>Magnoliopsida</taxon>
        <taxon>Proteales</taxon>
        <taxon>Nelumbonaceae</taxon>
        <taxon>Nelumbo</taxon>
    </lineage>
</organism>
<feature type="compositionally biased region" description="Basic and acidic residues" evidence="6">
    <location>
        <begin position="123"/>
        <end position="142"/>
    </location>
</feature>
<evidence type="ECO:0000256" key="2">
    <source>
        <dbReference type="ARBA" id="ARBA00022475"/>
    </source>
</evidence>
<dbReference type="CDD" id="cd00298">
    <property type="entry name" value="ACD_sHsps_p23-like"/>
    <property type="match status" value="1"/>
</dbReference>
<evidence type="ECO:0000256" key="4">
    <source>
        <dbReference type="PROSITE-ProRule" id="PRU00285"/>
    </source>
</evidence>
<dbReference type="Gene3D" id="2.60.40.790">
    <property type="match status" value="1"/>
</dbReference>
<dbReference type="PANTHER" id="PTHR43670">
    <property type="entry name" value="HEAT SHOCK PROTEIN 26"/>
    <property type="match status" value="1"/>
</dbReference>
<dbReference type="InterPro" id="IPR008978">
    <property type="entry name" value="HSP20-like_chaperone"/>
</dbReference>
<comment type="caution">
    <text evidence="9">The sequence shown here is derived from an EMBL/GenBank/DDBJ whole genome shotgun (WGS) entry which is preliminary data.</text>
</comment>
<feature type="compositionally biased region" description="Polar residues" evidence="6">
    <location>
        <begin position="113"/>
        <end position="122"/>
    </location>
</feature>
<dbReference type="GO" id="GO:0005886">
    <property type="term" value="C:plasma membrane"/>
    <property type="evidence" value="ECO:0007669"/>
    <property type="project" value="UniProtKB-SubCell"/>
</dbReference>
<name>A0A822Z0H0_NELNU</name>
<comment type="subcellular location">
    <subcellularLocation>
        <location evidence="1">Cell membrane</location>
        <topology evidence="1">Single-pass membrane protein</topology>
    </subcellularLocation>
</comment>
<dbReference type="AlphaFoldDB" id="A0A822Z0H0"/>
<evidence type="ECO:0000256" key="5">
    <source>
        <dbReference type="RuleBase" id="RU003616"/>
    </source>
</evidence>
<proteinExistence type="inferred from homology"/>
<evidence type="ECO:0000256" key="3">
    <source>
        <dbReference type="ARBA" id="ARBA00022821"/>
    </source>
</evidence>
<evidence type="ECO:0000256" key="6">
    <source>
        <dbReference type="SAM" id="MobiDB-lite"/>
    </source>
</evidence>
<keyword evidence="3" id="KW-0611">Plant defense</keyword>
<dbReference type="SUPFAM" id="SSF49764">
    <property type="entry name" value="HSP20-like chaperones"/>
    <property type="match status" value="1"/>
</dbReference>
<keyword evidence="10" id="KW-1185">Reference proteome</keyword>
<evidence type="ECO:0000256" key="7">
    <source>
        <dbReference type="SAM" id="Phobius"/>
    </source>
</evidence>
<protein>
    <recommendedName>
        <fullName evidence="8">SHSP domain-containing protein</fullName>
    </recommendedName>
</protein>
<dbReference type="PROSITE" id="PS01031">
    <property type="entry name" value="SHSP"/>
    <property type="match status" value="1"/>
</dbReference>
<feature type="domain" description="SHSP" evidence="8">
    <location>
        <begin position="14"/>
        <end position="117"/>
    </location>
</feature>
<dbReference type="Pfam" id="PF00011">
    <property type="entry name" value="HSP20"/>
    <property type="match status" value="1"/>
</dbReference>
<evidence type="ECO:0000313" key="10">
    <source>
        <dbReference type="Proteomes" id="UP000607653"/>
    </source>
</evidence>
<dbReference type="GO" id="GO:0006952">
    <property type="term" value="P:defense response"/>
    <property type="evidence" value="ECO:0007669"/>
    <property type="project" value="UniProtKB-KW"/>
</dbReference>
<feature type="transmembrane region" description="Helical" evidence="7">
    <location>
        <begin position="192"/>
        <end position="212"/>
    </location>
</feature>
<sequence>MFTMGSEVQNNQGYSYQIFVPSYEWKTEEDKYTIVIDLPEFRKDQLRVQLDRRGSLRVSGERPLGDDKWRRFENTFAIPKNCSAERIHAKFTGNRLSLILPKAVVTQDPPPATTQQSVASPKSRNDKEQVADSAKEVSEEKNNQGNVTDDAKKEANVAGGESVGAQTVIGSKDDSAASATGLASVLKKPRRVAFSVIITIAVLVGLGIYAAQKLRSSEGVEN</sequence>
<gene>
    <name evidence="9" type="ORF">HUJ06_008898</name>
</gene>
<keyword evidence="7" id="KW-0812">Transmembrane</keyword>
<reference evidence="9 10" key="1">
    <citation type="journal article" date="2020" name="Mol. Biol. Evol.">
        <title>Distinct Expression and Methylation Patterns for Genes with Different Fates following a Single Whole-Genome Duplication in Flowering Plants.</title>
        <authorList>
            <person name="Shi T."/>
            <person name="Rahmani R.S."/>
            <person name="Gugger P.F."/>
            <person name="Wang M."/>
            <person name="Li H."/>
            <person name="Zhang Y."/>
            <person name="Li Z."/>
            <person name="Wang Q."/>
            <person name="Van de Peer Y."/>
            <person name="Marchal K."/>
            <person name="Chen J."/>
        </authorList>
    </citation>
    <scope>NUCLEOTIDE SEQUENCE [LARGE SCALE GENOMIC DNA]</scope>
    <source>
        <tissue evidence="9">Leaf</tissue>
    </source>
</reference>
<dbReference type="InterPro" id="IPR002068">
    <property type="entry name" value="A-crystallin/Hsp20_dom"/>
</dbReference>
<keyword evidence="7" id="KW-1133">Transmembrane helix</keyword>
<accession>A0A822Z0H0</accession>
<dbReference type="PANTHER" id="PTHR43670:SF114">
    <property type="entry name" value="OS05G0592000 PROTEIN"/>
    <property type="match status" value="1"/>
</dbReference>
<keyword evidence="2" id="KW-1003">Cell membrane</keyword>
<evidence type="ECO:0000256" key="1">
    <source>
        <dbReference type="ARBA" id="ARBA00004162"/>
    </source>
</evidence>
<comment type="similarity">
    <text evidence="4 5">Belongs to the small heat shock protein (HSP20) family.</text>
</comment>